<dbReference type="AlphaFoldDB" id="A0AAD9W7T1"/>
<dbReference type="InterPro" id="IPR036249">
    <property type="entry name" value="Thioredoxin-like_sf"/>
</dbReference>
<evidence type="ECO:0000313" key="2">
    <source>
        <dbReference type="Proteomes" id="UP001265746"/>
    </source>
</evidence>
<sequence>MGATDEHKEPHRELPDLKTLGEAGDILIKDKEGKEITFKSLYTEKPENERQLIVFVRHFHCGSCKQYVEALVQDLPPEKLSKAKIALTIIGCGDTVWIAPYAEETGCPFPIYADPSVQSYKMLGMMSNMWQGDTRPSYLKKSTLENFMTSTWNTLKSGHPWSSGAKAQNGGEWLFQGGQLKWCHRMRNSTDHTETEELKKVLGLE</sequence>
<name>A0AAD9W7T1_PHOAM</name>
<reference evidence="1" key="1">
    <citation type="submission" date="2023-06" db="EMBL/GenBank/DDBJ databases">
        <authorList>
            <person name="Noh H."/>
        </authorList>
    </citation>
    <scope>NUCLEOTIDE SEQUENCE</scope>
    <source>
        <strain evidence="1">DUCC20226</strain>
    </source>
</reference>
<dbReference type="Pfam" id="PF13911">
    <property type="entry name" value="AhpC-TSA_2"/>
    <property type="match status" value="1"/>
</dbReference>
<dbReference type="InterPro" id="IPR032801">
    <property type="entry name" value="PXL2A/B/C"/>
</dbReference>
<dbReference type="PANTHER" id="PTHR28630">
    <property type="match status" value="1"/>
</dbReference>
<gene>
    <name evidence="1" type="ORF">N8I77_001039</name>
</gene>
<dbReference type="SUPFAM" id="SSF52833">
    <property type="entry name" value="Thioredoxin-like"/>
    <property type="match status" value="1"/>
</dbReference>
<dbReference type="EMBL" id="JAUJFL010000001">
    <property type="protein sequence ID" value="KAK2614190.1"/>
    <property type="molecule type" value="Genomic_DNA"/>
</dbReference>
<dbReference type="PANTHER" id="PTHR28630:SF3">
    <property type="entry name" value="PEROXIREDOXIN-LIKE 2C"/>
    <property type="match status" value="1"/>
</dbReference>
<accession>A0AAD9W7T1</accession>
<dbReference type="Gene3D" id="3.40.30.10">
    <property type="entry name" value="Glutaredoxin"/>
    <property type="match status" value="1"/>
</dbReference>
<comment type="caution">
    <text evidence="1">The sequence shown here is derived from an EMBL/GenBank/DDBJ whole genome shotgun (WGS) entry which is preliminary data.</text>
</comment>
<keyword evidence="2" id="KW-1185">Reference proteome</keyword>
<dbReference type="CDD" id="cd02970">
    <property type="entry name" value="PRX_like2"/>
    <property type="match status" value="1"/>
</dbReference>
<protein>
    <submittedName>
        <fullName evidence="1">Uncharacterized protein</fullName>
    </submittedName>
</protein>
<organism evidence="1 2">
    <name type="scientific">Phomopsis amygdali</name>
    <name type="common">Fusicoccum amygdali</name>
    <dbReference type="NCBI Taxonomy" id="1214568"/>
    <lineage>
        <taxon>Eukaryota</taxon>
        <taxon>Fungi</taxon>
        <taxon>Dikarya</taxon>
        <taxon>Ascomycota</taxon>
        <taxon>Pezizomycotina</taxon>
        <taxon>Sordariomycetes</taxon>
        <taxon>Sordariomycetidae</taxon>
        <taxon>Diaporthales</taxon>
        <taxon>Diaporthaceae</taxon>
        <taxon>Diaporthe</taxon>
    </lineage>
</organism>
<proteinExistence type="predicted"/>
<evidence type="ECO:0000313" key="1">
    <source>
        <dbReference type="EMBL" id="KAK2614190.1"/>
    </source>
</evidence>
<dbReference type="Proteomes" id="UP001265746">
    <property type="component" value="Unassembled WGS sequence"/>
</dbReference>